<evidence type="ECO:0000256" key="1">
    <source>
        <dbReference type="SAM" id="SignalP"/>
    </source>
</evidence>
<keyword evidence="1" id="KW-0732">Signal</keyword>
<proteinExistence type="predicted"/>
<comment type="caution">
    <text evidence="2">The sequence shown here is derived from an EMBL/GenBank/DDBJ whole genome shotgun (WGS) entry which is preliminary data.</text>
</comment>
<dbReference type="Proteomes" id="UP001589797">
    <property type="component" value="Unassembled WGS sequence"/>
</dbReference>
<sequence length="225" mass="26357">MQKGKLLLMMMFMLSVIGFVRAQSVTSLKQQEVDYGRAFRFNVKSDGVKGTPFMYDEPIAANISLKSGKVYENIPFNFLPEKDEIYIQTGGPESDPLVLKNWEWLQTLEQQPKMFRLEYLEGKERIVEILFENDQEKYVALHFKYLVKPTNLKDGYTGPQYDTYRPDVRFFKLNGLLSQEFKGNTSGLKELAKDQYNALRQYVKVEKLKPERSEDMKKVLLFLFD</sequence>
<evidence type="ECO:0000313" key="3">
    <source>
        <dbReference type="Proteomes" id="UP001589797"/>
    </source>
</evidence>
<organism evidence="2 3">
    <name type="scientific">Fontibacter flavus</name>
    <dbReference type="NCBI Taxonomy" id="654838"/>
    <lineage>
        <taxon>Bacteria</taxon>
        <taxon>Pseudomonadati</taxon>
        <taxon>Bacteroidota</taxon>
        <taxon>Cytophagia</taxon>
        <taxon>Cytophagales</taxon>
        <taxon>Cyclobacteriaceae</taxon>
        <taxon>Fontibacter</taxon>
    </lineage>
</organism>
<evidence type="ECO:0008006" key="4">
    <source>
        <dbReference type="Google" id="ProtNLM"/>
    </source>
</evidence>
<feature type="chain" id="PRO_5045651687" description="GLPGLI family protein" evidence="1">
    <location>
        <begin position="23"/>
        <end position="225"/>
    </location>
</feature>
<reference evidence="2 3" key="1">
    <citation type="submission" date="2024-09" db="EMBL/GenBank/DDBJ databases">
        <authorList>
            <person name="Sun Q."/>
            <person name="Mori K."/>
        </authorList>
    </citation>
    <scope>NUCLEOTIDE SEQUENCE [LARGE SCALE GENOMIC DNA]</scope>
    <source>
        <strain evidence="2 3">CCM 7650</strain>
    </source>
</reference>
<name>A0ABV6FMQ2_9BACT</name>
<protein>
    <recommendedName>
        <fullName evidence="4">GLPGLI family protein</fullName>
    </recommendedName>
</protein>
<gene>
    <name evidence="2" type="ORF">ACFFIP_00510</name>
</gene>
<keyword evidence="3" id="KW-1185">Reference proteome</keyword>
<evidence type="ECO:0000313" key="2">
    <source>
        <dbReference type="EMBL" id="MFC0261142.1"/>
    </source>
</evidence>
<dbReference type="EMBL" id="JBHLWI010000001">
    <property type="protein sequence ID" value="MFC0261142.1"/>
    <property type="molecule type" value="Genomic_DNA"/>
</dbReference>
<dbReference type="RefSeq" id="WP_382385596.1">
    <property type="nucleotide sequence ID" value="NZ_JBHLWI010000001.1"/>
</dbReference>
<accession>A0ABV6FMQ2</accession>
<feature type="signal peptide" evidence="1">
    <location>
        <begin position="1"/>
        <end position="22"/>
    </location>
</feature>